<keyword evidence="2" id="KW-0964">Secreted</keyword>
<dbReference type="Gene3D" id="2.150.10.10">
    <property type="entry name" value="Serralysin-like metalloprotease, C-terminal"/>
    <property type="match status" value="4"/>
</dbReference>
<proteinExistence type="predicted"/>
<dbReference type="STRING" id="441103.TRN7648_01433"/>
<dbReference type="PANTHER" id="PTHR38340:SF1">
    <property type="entry name" value="S-LAYER PROTEIN"/>
    <property type="match status" value="1"/>
</dbReference>
<evidence type="ECO:0000313" key="3">
    <source>
        <dbReference type="EMBL" id="CUH77363.1"/>
    </source>
</evidence>
<dbReference type="EMBL" id="CYSE01000002">
    <property type="protein sequence ID" value="CUH77363.1"/>
    <property type="molecule type" value="Genomic_DNA"/>
</dbReference>
<dbReference type="PROSITE" id="PS00330">
    <property type="entry name" value="HEMOLYSIN_CALCIUM"/>
    <property type="match status" value="7"/>
</dbReference>
<dbReference type="InterPro" id="IPR001343">
    <property type="entry name" value="Hemolysn_Ca-bd"/>
</dbReference>
<accession>A0A0P1G748</accession>
<keyword evidence="4" id="KW-1185">Reference proteome</keyword>
<dbReference type="OrthoDB" id="9342475at2"/>
<protein>
    <submittedName>
        <fullName evidence="3">Cyclolysin</fullName>
    </submittedName>
</protein>
<dbReference type="Gene3D" id="2.160.20.160">
    <property type="match status" value="1"/>
</dbReference>
<comment type="subcellular location">
    <subcellularLocation>
        <location evidence="1">Secreted</location>
    </subcellularLocation>
</comment>
<dbReference type="AlphaFoldDB" id="A0A0P1G748"/>
<reference evidence="3 4" key="1">
    <citation type="submission" date="2015-09" db="EMBL/GenBank/DDBJ databases">
        <authorList>
            <consortium name="Swine Surveillance"/>
        </authorList>
    </citation>
    <scope>NUCLEOTIDE SEQUENCE [LARGE SCALE GENOMIC DNA]</scope>
    <source>
        <strain evidence="3 4">CECT 7648</strain>
    </source>
</reference>
<dbReference type="GO" id="GO:0005576">
    <property type="term" value="C:extracellular region"/>
    <property type="evidence" value="ECO:0007669"/>
    <property type="project" value="UniProtKB-SubCell"/>
</dbReference>
<organism evidence="3 4">
    <name type="scientific">Tropicibacter naphthalenivorans</name>
    <dbReference type="NCBI Taxonomy" id="441103"/>
    <lineage>
        <taxon>Bacteria</taxon>
        <taxon>Pseudomonadati</taxon>
        <taxon>Pseudomonadota</taxon>
        <taxon>Alphaproteobacteria</taxon>
        <taxon>Rhodobacterales</taxon>
        <taxon>Roseobacteraceae</taxon>
        <taxon>Tropicibacter</taxon>
    </lineage>
</organism>
<dbReference type="InterPro" id="IPR018511">
    <property type="entry name" value="Hemolysin-typ_Ca-bd_CS"/>
</dbReference>
<dbReference type="Pfam" id="PF00353">
    <property type="entry name" value="HemolysinCabind"/>
    <property type="match status" value="5"/>
</dbReference>
<dbReference type="InterPro" id="IPR050557">
    <property type="entry name" value="RTX_toxin/Mannuronan_C5-epim"/>
</dbReference>
<dbReference type="PRINTS" id="PR00313">
    <property type="entry name" value="CABNDNGRPT"/>
</dbReference>
<dbReference type="InterPro" id="IPR011049">
    <property type="entry name" value="Serralysin-like_metalloprot_C"/>
</dbReference>
<dbReference type="GO" id="GO:0005509">
    <property type="term" value="F:calcium ion binding"/>
    <property type="evidence" value="ECO:0007669"/>
    <property type="project" value="InterPro"/>
</dbReference>
<dbReference type="Proteomes" id="UP000054935">
    <property type="component" value="Unassembled WGS sequence"/>
</dbReference>
<evidence type="ECO:0000256" key="1">
    <source>
        <dbReference type="ARBA" id="ARBA00004613"/>
    </source>
</evidence>
<sequence>MAVIQGTATGEKIEILPDDGLDLDEFFYEVFGYEGDDTIVANGSHEHYFAISPGPGDDVVILKPGLMNAHVTLEEGNNLIRNESDSHINVIISADSGNDTVLGASEESPVYIYLTLHSDDETVSFNFADQEIVTGKRTVEYSNLDALKFVNGEYVWGEETKPVVPGVFVDMTGAQGMELLLYLQTGEGDDTVQMDDGSQYISLEGGDDHVKIRTLDSDARVYGGEGHDIIDFSELSTAIEVNATKQYGNRNYNFWDLYVGPLRQPLETLEYHSFQQFEGARGTNFGDTFQVWFTDEAFTFSGEGGNDSLTGGLGDDTLDGGLSNDSLNGGAGDDHLTGGHGDDTLIGGAGQDTAYYNGFGGGIRVSLATTRAQDLGAAGTDILTGIEHLVGGAYNDQLFGSAKANRLETGNGADRAFGRAGNDTLIGGSGRDTLDGGTDDDLLEGLGGADRLIGGAGDDTLDAGFGNDSLDGGTGDDTLDGGYGNDTLVGGEGQDTAVYLGFNGGVTVRLGIKGAQNTGAGGIDVLEGIEHLVADMHSDHLIGSAADNRLDTGHGRDMAFGLGGNDTLIGGMSQDTLHGGTGDDLLEGHGSKDRLMGASGDDTLLGGGGRDILIGGEGRDVLNGNGLSYGHTFLGLGNVLVGGNADGLGDGEADVFLFDDLTQPVLGRNRDRIRDFEQGLDLIRLDVAPVPLDFIGTDRLSGTAGELRYVQSGAFTVIQIDTNGTGRADFEILLHGQYTLTAEDFIL</sequence>
<evidence type="ECO:0000256" key="2">
    <source>
        <dbReference type="ARBA" id="ARBA00022525"/>
    </source>
</evidence>
<dbReference type="SUPFAM" id="SSF51120">
    <property type="entry name" value="beta-Roll"/>
    <property type="match status" value="3"/>
</dbReference>
<dbReference type="PANTHER" id="PTHR38340">
    <property type="entry name" value="S-LAYER PROTEIN"/>
    <property type="match status" value="1"/>
</dbReference>
<name>A0A0P1G748_9RHOB</name>
<evidence type="ECO:0000313" key="4">
    <source>
        <dbReference type="Proteomes" id="UP000054935"/>
    </source>
</evidence>
<gene>
    <name evidence="3" type="primary">cya_11</name>
    <name evidence="3" type="ORF">TRN7648_01433</name>
</gene>